<keyword evidence="3" id="KW-1185">Reference proteome</keyword>
<protein>
    <submittedName>
        <fullName evidence="2">Uncharacterized protein</fullName>
    </submittedName>
</protein>
<feature type="region of interest" description="Disordered" evidence="1">
    <location>
        <begin position="25"/>
        <end position="51"/>
    </location>
</feature>
<accession>A0ABS6XF94</accession>
<dbReference type="RefSeq" id="WP_199110719.1">
    <property type="nucleotide sequence ID" value="NZ_JAHWXQ010000004.1"/>
</dbReference>
<evidence type="ECO:0000313" key="2">
    <source>
        <dbReference type="EMBL" id="MBW3366198.1"/>
    </source>
</evidence>
<dbReference type="Proteomes" id="UP000774935">
    <property type="component" value="Unassembled WGS sequence"/>
</dbReference>
<comment type="caution">
    <text evidence="2">The sequence shown here is derived from an EMBL/GenBank/DDBJ whole genome shotgun (WGS) entry which is preliminary data.</text>
</comment>
<evidence type="ECO:0000313" key="3">
    <source>
        <dbReference type="Proteomes" id="UP000774935"/>
    </source>
</evidence>
<gene>
    <name evidence="2" type="ORF">KYK27_14135</name>
</gene>
<dbReference type="EMBL" id="JAHWXQ010000004">
    <property type="protein sequence ID" value="MBW3366198.1"/>
    <property type="molecule type" value="Genomic_DNA"/>
</dbReference>
<evidence type="ECO:0000256" key="1">
    <source>
        <dbReference type="SAM" id="MobiDB-lite"/>
    </source>
</evidence>
<sequence length="51" mass="5752">MRKISVFGLSAFALLRCRLAAQGTREARKQQRDARRRGLPAVRAPKSTIEL</sequence>
<proteinExistence type="predicted"/>
<reference evidence="2 3" key="1">
    <citation type="submission" date="2021-07" db="EMBL/GenBank/DDBJ databases">
        <authorList>
            <person name="Kim M.K."/>
        </authorList>
    </citation>
    <scope>NUCLEOTIDE SEQUENCE [LARGE SCALE GENOMIC DNA]</scope>
    <source>
        <strain evidence="2 3">HLY7-15</strain>
    </source>
</reference>
<organism evidence="2 3">
    <name type="scientific">Pontibacter populi</name>
    <dbReference type="NCBI Taxonomy" id="890055"/>
    <lineage>
        <taxon>Bacteria</taxon>
        <taxon>Pseudomonadati</taxon>
        <taxon>Bacteroidota</taxon>
        <taxon>Cytophagia</taxon>
        <taxon>Cytophagales</taxon>
        <taxon>Hymenobacteraceae</taxon>
        <taxon>Pontibacter</taxon>
    </lineage>
</organism>
<name>A0ABS6XF94_9BACT</name>